<dbReference type="Proteomes" id="UP000682733">
    <property type="component" value="Unassembled WGS sequence"/>
</dbReference>
<feature type="domain" description="F-box" evidence="1">
    <location>
        <begin position="86"/>
        <end position="135"/>
    </location>
</feature>
<sequence>MAKTKSDVKMKSFEQCLAFQSLLGKNLLMAFGPTNQLPCDEFNGSTSLDSPCDDEKTKLSLGNRGCGQTSHGGVVEQKAECEDTTTTTFLDLPIDLIYDLFEYFYLQDLFYAFWNINQNLNQIITNSTLPLYINLTPEDIKNDFLVFLRHEINPHQISLLKVNNLFTSQRLLEKQMHKSFTCLRSLTLNNMNIKQITPILNYHRQQKQLQYLNIDASKFVQFNEINDLIEIVLQLASLTTVVLNFMPTNKVISHRNLTLTKSNIKCLTVKSCCHLNTFYSLLKYCPKLYYLNINVRHDNNDFERKFDDIITSSVITMKLNVSSIKFDDLELFLTKTMVNLKKLTLSGSVYGMNKIQDYLDCKKWCKLLKILMPSLNQLEINIKVHHYYLQSSNYEMLLDTISKEQYLLENCKIIHSYAYCMMTVCKKSN</sequence>
<dbReference type="SUPFAM" id="SSF52058">
    <property type="entry name" value="L domain-like"/>
    <property type="match status" value="1"/>
</dbReference>
<reference evidence="2" key="1">
    <citation type="submission" date="2021-02" db="EMBL/GenBank/DDBJ databases">
        <authorList>
            <person name="Nowell W R."/>
        </authorList>
    </citation>
    <scope>NUCLEOTIDE SEQUENCE</scope>
</reference>
<accession>A0A8S2DXS4</accession>
<dbReference type="PROSITE" id="PS50181">
    <property type="entry name" value="FBOX"/>
    <property type="match status" value="1"/>
</dbReference>
<comment type="caution">
    <text evidence="2">The sequence shown here is derived from an EMBL/GenBank/DDBJ whole genome shotgun (WGS) entry which is preliminary data.</text>
</comment>
<dbReference type="EMBL" id="CAJNOK010006628">
    <property type="protein sequence ID" value="CAF1009565.1"/>
    <property type="molecule type" value="Genomic_DNA"/>
</dbReference>
<proteinExistence type="predicted"/>
<dbReference type="InterPro" id="IPR001810">
    <property type="entry name" value="F-box_dom"/>
</dbReference>
<dbReference type="EMBL" id="CAJOBA010006636">
    <property type="protein sequence ID" value="CAF3778407.1"/>
    <property type="molecule type" value="Genomic_DNA"/>
</dbReference>
<dbReference type="Proteomes" id="UP000677228">
    <property type="component" value="Unassembled WGS sequence"/>
</dbReference>
<organism evidence="2 4">
    <name type="scientific">Didymodactylos carnosus</name>
    <dbReference type="NCBI Taxonomy" id="1234261"/>
    <lineage>
        <taxon>Eukaryota</taxon>
        <taxon>Metazoa</taxon>
        <taxon>Spiralia</taxon>
        <taxon>Gnathifera</taxon>
        <taxon>Rotifera</taxon>
        <taxon>Eurotatoria</taxon>
        <taxon>Bdelloidea</taxon>
        <taxon>Philodinida</taxon>
        <taxon>Philodinidae</taxon>
        <taxon>Didymodactylos</taxon>
    </lineage>
</organism>
<evidence type="ECO:0000313" key="4">
    <source>
        <dbReference type="Proteomes" id="UP000677228"/>
    </source>
</evidence>
<name>A0A8S2DXS4_9BILA</name>
<evidence type="ECO:0000313" key="2">
    <source>
        <dbReference type="EMBL" id="CAF1009565.1"/>
    </source>
</evidence>
<dbReference type="AlphaFoldDB" id="A0A8S2DXS4"/>
<evidence type="ECO:0000259" key="1">
    <source>
        <dbReference type="PROSITE" id="PS50181"/>
    </source>
</evidence>
<gene>
    <name evidence="2" type="ORF">OVA965_LOCUS14972</name>
    <name evidence="3" type="ORF">TMI583_LOCUS14976</name>
</gene>
<evidence type="ECO:0000313" key="3">
    <source>
        <dbReference type="EMBL" id="CAF3778407.1"/>
    </source>
</evidence>
<protein>
    <recommendedName>
        <fullName evidence="1">F-box domain-containing protein</fullName>
    </recommendedName>
</protein>